<dbReference type="AlphaFoldDB" id="A0A8E0QXC7"/>
<dbReference type="InterPro" id="IPR024079">
    <property type="entry name" value="MetalloPept_cat_dom_sf"/>
</dbReference>
<evidence type="ECO:0008006" key="3">
    <source>
        <dbReference type="Google" id="ProtNLM"/>
    </source>
</evidence>
<dbReference type="Proteomes" id="UP000036893">
    <property type="component" value="Unassembled WGS sequence"/>
</dbReference>
<evidence type="ECO:0000313" key="2">
    <source>
        <dbReference type="Proteomes" id="UP000036893"/>
    </source>
</evidence>
<evidence type="ECO:0000313" key="1">
    <source>
        <dbReference type="EMBL" id="GIC93009.1"/>
    </source>
</evidence>
<accession>A0A8E0QXC7</accession>
<dbReference type="RefSeq" id="XP_043150275.1">
    <property type="nucleotide sequence ID" value="XM_043294340.1"/>
</dbReference>
<comment type="caution">
    <text evidence="1">The sequence shown here is derived from an EMBL/GenBank/DDBJ whole genome shotgun (WGS) entry which is preliminary data.</text>
</comment>
<dbReference type="GO" id="GO:0008237">
    <property type="term" value="F:metallopeptidase activity"/>
    <property type="evidence" value="ECO:0007669"/>
    <property type="project" value="InterPro"/>
</dbReference>
<sequence length="294" mass="32998">MNNRTPTFDTNVTSDDWCGTIAEPPPMPQQRYSLINPNTKRELVRRWREAVGERSLKTVADDNLHNVAGIVDFHDKNNVSISQSAYQCITQSSLPANIPNTDPLSLQIGLQISGHRAVYRWKKNSKVNFAAFAEGYATSDQALYAASMLKKAADEWNGLQLGVSFEWVSEIEDAAFVLAYGGDAGSTLARGFFPNEQDLNVLYVYRLAFEPGKINYMKNIFLHELGHVLGLRHEFAPEREDETVQLGPRNEKSVMSYVFPPTIQTTDVESTRQFYSITDAQIGGWPIEDCVPNN</sequence>
<dbReference type="GeneID" id="66996965"/>
<organism evidence="1 2">
    <name type="scientific">Aspergillus udagawae</name>
    <dbReference type="NCBI Taxonomy" id="91492"/>
    <lineage>
        <taxon>Eukaryota</taxon>
        <taxon>Fungi</taxon>
        <taxon>Dikarya</taxon>
        <taxon>Ascomycota</taxon>
        <taxon>Pezizomycotina</taxon>
        <taxon>Eurotiomycetes</taxon>
        <taxon>Eurotiomycetidae</taxon>
        <taxon>Eurotiales</taxon>
        <taxon>Aspergillaceae</taxon>
        <taxon>Aspergillus</taxon>
        <taxon>Aspergillus subgen. Fumigati</taxon>
    </lineage>
</organism>
<proteinExistence type="predicted"/>
<dbReference type="Gene3D" id="3.40.390.10">
    <property type="entry name" value="Collagenase (Catalytic Domain)"/>
    <property type="match status" value="1"/>
</dbReference>
<dbReference type="SUPFAM" id="SSF55486">
    <property type="entry name" value="Metalloproteases ('zincins'), catalytic domain"/>
    <property type="match status" value="1"/>
</dbReference>
<gene>
    <name evidence="1" type="ORF">Aud_009488</name>
</gene>
<dbReference type="EMBL" id="BBXM02000007">
    <property type="protein sequence ID" value="GIC93009.1"/>
    <property type="molecule type" value="Genomic_DNA"/>
</dbReference>
<name>A0A8E0QXC7_9EURO</name>
<protein>
    <recommendedName>
        <fullName evidence="3">Peptidase metallopeptidase domain-containing protein</fullName>
    </recommendedName>
</protein>
<reference evidence="1" key="1">
    <citation type="journal article" date="2015" name="Genome Announc.">
        <title>Draft Genome Sequence of the Pathogenic Filamentous Fungus Aspergillus udagawae Strain IFM 46973T.</title>
        <authorList>
            <person name="Kusuya Y."/>
            <person name="Takahashi-Nakaguchi A."/>
            <person name="Takahashi H."/>
            <person name="Yaguchi T."/>
        </authorList>
    </citation>
    <scope>NUCLEOTIDE SEQUENCE</scope>
    <source>
        <strain evidence="1">IFM 46973</strain>
    </source>
</reference>
<reference evidence="1" key="2">
    <citation type="submission" date="2021-01" db="EMBL/GenBank/DDBJ databases">
        <title>Pan-genome distribution and transcriptional activeness of fungal secondary metabolism genes in Aspergillus section Fumigati.</title>
        <authorList>
            <person name="Takahashi H."/>
            <person name="Umemura M."/>
            <person name="Ninomiya A."/>
            <person name="Kusuya Y."/>
            <person name="Urayama S."/>
            <person name="Shimizu M."/>
            <person name="Watanabe A."/>
            <person name="Kamei K."/>
            <person name="Yaguchi T."/>
            <person name="Hagiwara D."/>
        </authorList>
    </citation>
    <scope>NUCLEOTIDE SEQUENCE</scope>
    <source>
        <strain evidence="1">IFM 46973</strain>
    </source>
</reference>